<dbReference type="EMBL" id="CP053564">
    <property type="protein sequence ID" value="QJY47016.1"/>
    <property type="molecule type" value="Genomic_DNA"/>
</dbReference>
<evidence type="ECO:0000256" key="3">
    <source>
        <dbReference type="ARBA" id="ARBA00022989"/>
    </source>
</evidence>
<reference evidence="7 8" key="1">
    <citation type="submission" date="2020-05" db="EMBL/GenBank/DDBJ databases">
        <authorList>
            <person name="Mo P."/>
        </authorList>
    </citation>
    <scope>NUCLEOTIDE SEQUENCE [LARGE SCALE GENOMIC DNA]</scope>
    <source>
        <strain evidence="7 8">Gen01</strain>
    </source>
</reference>
<keyword evidence="7" id="KW-0436">Ligase</keyword>
<proteinExistence type="predicted"/>
<feature type="transmembrane region" description="Helical" evidence="5">
    <location>
        <begin position="77"/>
        <end position="97"/>
    </location>
</feature>
<feature type="transmembrane region" description="Helical" evidence="5">
    <location>
        <begin position="103"/>
        <end position="122"/>
    </location>
</feature>
<dbReference type="PANTHER" id="PTHR37422">
    <property type="entry name" value="TEICHURONIC ACID BIOSYNTHESIS PROTEIN TUAE"/>
    <property type="match status" value="1"/>
</dbReference>
<dbReference type="InterPro" id="IPR051533">
    <property type="entry name" value="WaaL-like"/>
</dbReference>
<name>A0A6M6JHV6_9PSEU</name>
<dbReference type="GO" id="GO:0016874">
    <property type="term" value="F:ligase activity"/>
    <property type="evidence" value="ECO:0007669"/>
    <property type="project" value="UniProtKB-KW"/>
</dbReference>
<organism evidence="7 8">
    <name type="scientific">Pseudonocardia broussonetiae</name>
    <dbReference type="NCBI Taxonomy" id="2736640"/>
    <lineage>
        <taxon>Bacteria</taxon>
        <taxon>Bacillati</taxon>
        <taxon>Actinomycetota</taxon>
        <taxon>Actinomycetes</taxon>
        <taxon>Pseudonocardiales</taxon>
        <taxon>Pseudonocardiaceae</taxon>
        <taxon>Pseudonocardia</taxon>
    </lineage>
</organism>
<dbReference type="InterPro" id="IPR007016">
    <property type="entry name" value="O-antigen_ligase-rel_domated"/>
</dbReference>
<comment type="subcellular location">
    <subcellularLocation>
        <location evidence="1">Membrane</location>
        <topology evidence="1">Multi-pass membrane protein</topology>
    </subcellularLocation>
</comment>
<dbReference type="KEGG" id="pbro:HOP40_15300"/>
<evidence type="ECO:0000256" key="5">
    <source>
        <dbReference type="SAM" id="Phobius"/>
    </source>
</evidence>
<keyword evidence="4 5" id="KW-0472">Membrane</keyword>
<evidence type="ECO:0000313" key="8">
    <source>
        <dbReference type="Proteomes" id="UP000505377"/>
    </source>
</evidence>
<dbReference type="GO" id="GO:0016020">
    <property type="term" value="C:membrane"/>
    <property type="evidence" value="ECO:0007669"/>
    <property type="project" value="UniProtKB-SubCell"/>
</dbReference>
<dbReference type="Proteomes" id="UP000505377">
    <property type="component" value="Chromosome"/>
</dbReference>
<sequence length="421" mass="43403">MSVSQALVAGPSLGPAPAARRPLDERLVHLTALLVVGLAPVEGYLLDLGGQLAKVPTVLFVLAWAASRVRQRSRPRLHGVHVLVAALAAVVLVSTAVHLREPYAVEYAIRWLPFLALAALLVDVAGRDVPVRHLLAAAVVGACAAGFGAVYSVLVLGEARASGPLEDPNDLACVLVAALPLLVALTPGPGARRLPAVARGTLLLLAAAVLVVGAGITFSRGGGFAAAAAVAVLLARRAVPARAIGGVLALVAVGAGMLLLVAPAQLDRALDEKAYIAGTNIDTRELRWQAAARMLAGDPLLGVGPGGFRSEYAEASHVAELVEQTPVAHSMYLEVGAELGLPGLLLFLGVVASGFVASERALRLGADRRVVAAVQASLVAVVVASIFLSEQYYLPLWSLVAVACGLELSQRQQGRARGRSR</sequence>
<dbReference type="RefSeq" id="WP_172159121.1">
    <property type="nucleotide sequence ID" value="NZ_CP053564.1"/>
</dbReference>
<feature type="domain" description="O-antigen ligase-related" evidence="6">
    <location>
        <begin position="206"/>
        <end position="348"/>
    </location>
</feature>
<keyword evidence="2 5" id="KW-0812">Transmembrane</keyword>
<gene>
    <name evidence="7" type="ORF">HOP40_15300</name>
</gene>
<feature type="transmembrane region" description="Helical" evidence="5">
    <location>
        <begin position="246"/>
        <end position="266"/>
    </location>
</feature>
<keyword evidence="8" id="KW-1185">Reference proteome</keyword>
<dbReference type="Pfam" id="PF04932">
    <property type="entry name" value="Wzy_C"/>
    <property type="match status" value="1"/>
</dbReference>
<accession>A0A6M6JHV6</accession>
<feature type="transmembrane region" description="Helical" evidence="5">
    <location>
        <begin position="370"/>
        <end position="388"/>
    </location>
</feature>
<evidence type="ECO:0000256" key="4">
    <source>
        <dbReference type="ARBA" id="ARBA00023136"/>
    </source>
</evidence>
<dbReference type="PANTHER" id="PTHR37422:SF13">
    <property type="entry name" value="LIPOPOLYSACCHARIDE BIOSYNTHESIS PROTEIN PA4999-RELATED"/>
    <property type="match status" value="1"/>
</dbReference>
<evidence type="ECO:0000259" key="6">
    <source>
        <dbReference type="Pfam" id="PF04932"/>
    </source>
</evidence>
<dbReference type="AlphaFoldDB" id="A0A6M6JHV6"/>
<evidence type="ECO:0000256" key="2">
    <source>
        <dbReference type="ARBA" id="ARBA00022692"/>
    </source>
</evidence>
<keyword evidence="3 5" id="KW-1133">Transmembrane helix</keyword>
<feature type="transmembrane region" description="Helical" evidence="5">
    <location>
        <begin position="134"/>
        <end position="156"/>
    </location>
</feature>
<feature type="transmembrane region" description="Helical" evidence="5">
    <location>
        <begin position="197"/>
        <end position="216"/>
    </location>
</feature>
<feature type="transmembrane region" description="Helical" evidence="5">
    <location>
        <begin position="394"/>
        <end position="410"/>
    </location>
</feature>
<feature type="transmembrane region" description="Helical" evidence="5">
    <location>
        <begin position="339"/>
        <end position="358"/>
    </location>
</feature>
<evidence type="ECO:0000313" key="7">
    <source>
        <dbReference type="EMBL" id="QJY47016.1"/>
    </source>
</evidence>
<evidence type="ECO:0000256" key="1">
    <source>
        <dbReference type="ARBA" id="ARBA00004141"/>
    </source>
</evidence>
<protein>
    <submittedName>
        <fullName evidence="7">O-antigen ligase family protein</fullName>
    </submittedName>
</protein>